<keyword evidence="1" id="KW-0808">Transferase</keyword>
<dbReference type="Proteomes" id="UP000019151">
    <property type="component" value="Chromosome"/>
</dbReference>
<dbReference type="PANTHER" id="PTHR43861">
    <property type="entry name" value="TRANS-ACONITATE 2-METHYLTRANSFERASE-RELATED"/>
    <property type="match status" value="1"/>
</dbReference>
<sequence>MSHAAPSIEEQTHFYDARWRDVRFVNAMKLQRAAAILEAIGEADLHQPRMLELGCGTGWLTAILAQFGPTVGVELSGEAVEAARARFPFAEFAQIDIGSWQPEREGFDVIVSHEVVEHLEDQRAHLALARHGLRRGGLLVLTTPNADTVRASETPSTPLSDQLIEHVLPRRELVALVASCGFEVVRHTTLIGRHGTRGVRRLLNSPRLRGLLASAGLLRTVDRVSLAAGAGLHTLVVARRT</sequence>
<dbReference type="CDD" id="cd02440">
    <property type="entry name" value="AdoMet_MTases"/>
    <property type="match status" value="1"/>
</dbReference>
<proteinExistence type="predicted"/>
<dbReference type="InterPro" id="IPR029063">
    <property type="entry name" value="SAM-dependent_MTases_sf"/>
</dbReference>
<keyword evidence="2" id="KW-1185">Reference proteome</keyword>
<evidence type="ECO:0000313" key="2">
    <source>
        <dbReference type="Proteomes" id="UP000019151"/>
    </source>
</evidence>
<accession>W0RHW1</accession>
<dbReference type="SUPFAM" id="SSF53335">
    <property type="entry name" value="S-adenosyl-L-methionine-dependent methyltransferases"/>
    <property type="match status" value="1"/>
</dbReference>
<dbReference type="GO" id="GO:0008168">
    <property type="term" value="F:methyltransferase activity"/>
    <property type="evidence" value="ECO:0007669"/>
    <property type="project" value="UniProtKB-KW"/>
</dbReference>
<dbReference type="Gene3D" id="3.40.50.150">
    <property type="entry name" value="Vaccinia Virus protein VP39"/>
    <property type="match status" value="1"/>
</dbReference>
<keyword evidence="1" id="KW-0830">Ubiquinone</keyword>
<dbReference type="AlphaFoldDB" id="W0RHW1"/>
<dbReference type="RefSeq" id="WP_025411492.1">
    <property type="nucleotide sequence ID" value="NZ_CP007128.1"/>
</dbReference>
<gene>
    <name evidence="1" type="ORF">J421_2480</name>
</gene>
<dbReference type="HOGENOM" id="CLU_1150137_0_0_0"/>
<dbReference type="KEGG" id="gba:J421_2480"/>
<protein>
    <submittedName>
        <fullName evidence="1">Putative 3-demethylubiquinone-9 3-methyltransferase</fullName>
    </submittedName>
</protein>
<reference evidence="1 2" key="1">
    <citation type="journal article" date="2014" name="Genome Announc.">
        <title>Genome Sequence and Methylome of Soil Bacterium Gemmatirosa kalamazoonensis KBS708T, a Member of the Rarely Cultivated Gemmatimonadetes Phylum.</title>
        <authorList>
            <person name="Debruyn J.M."/>
            <person name="Radosevich M."/>
            <person name="Wommack K.E."/>
            <person name="Polson S.W."/>
            <person name="Hauser L.J."/>
            <person name="Fawaz M.N."/>
            <person name="Korlach J."/>
            <person name="Tsai Y.C."/>
        </authorList>
    </citation>
    <scope>NUCLEOTIDE SEQUENCE [LARGE SCALE GENOMIC DNA]</scope>
    <source>
        <strain evidence="1 2">KBS708</strain>
    </source>
</reference>
<evidence type="ECO:0000313" key="1">
    <source>
        <dbReference type="EMBL" id="AHG90017.1"/>
    </source>
</evidence>
<dbReference type="OrthoDB" id="3896938at2"/>
<name>W0RHW1_9BACT</name>
<organism evidence="1 2">
    <name type="scientific">Gemmatirosa kalamazoonensis</name>
    <dbReference type="NCBI Taxonomy" id="861299"/>
    <lineage>
        <taxon>Bacteria</taxon>
        <taxon>Pseudomonadati</taxon>
        <taxon>Gemmatimonadota</taxon>
        <taxon>Gemmatimonadia</taxon>
        <taxon>Gemmatimonadales</taxon>
        <taxon>Gemmatimonadaceae</taxon>
        <taxon>Gemmatirosa</taxon>
    </lineage>
</organism>
<dbReference type="GO" id="GO:0032259">
    <property type="term" value="P:methylation"/>
    <property type="evidence" value="ECO:0007669"/>
    <property type="project" value="UniProtKB-KW"/>
</dbReference>
<dbReference type="eggNOG" id="COG2227">
    <property type="taxonomic scope" value="Bacteria"/>
</dbReference>
<dbReference type="InParanoid" id="W0RHW1"/>
<dbReference type="EMBL" id="CP007128">
    <property type="protein sequence ID" value="AHG90017.1"/>
    <property type="molecule type" value="Genomic_DNA"/>
</dbReference>
<keyword evidence="1" id="KW-0489">Methyltransferase</keyword>
<dbReference type="Pfam" id="PF13489">
    <property type="entry name" value="Methyltransf_23"/>
    <property type="match status" value="1"/>
</dbReference>
<dbReference type="STRING" id="861299.J421_2480"/>